<dbReference type="Proteomes" id="UP000583944">
    <property type="component" value="Unassembled WGS sequence"/>
</dbReference>
<evidence type="ECO:0000313" key="3">
    <source>
        <dbReference type="Proteomes" id="UP000583944"/>
    </source>
</evidence>
<dbReference type="VEuPathDB" id="TriTrypDB:BCY84_19632"/>
<feature type="compositionally biased region" description="Basic and acidic residues" evidence="1">
    <location>
        <begin position="218"/>
        <end position="227"/>
    </location>
</feature>
<dbReference type="AlphaFoldDB" id="A0A7J6Y1K4"/>
<gene>
    <name evidence="2" type="ORF">ECC02_006421</name>
</gene>
<organism evidence="2 3">
    <name type="scientific">Trypanosoma cruzi</name>
    <dbReference type="NCBI Taxonomy" id="5693"/>
    <lineage>
        <taxon>Eukaryota</taxon>
        <taxon>Discoba</taxon>
        <taxon>Euglenozoa</taxon>
        <taxon>Kinetoplastea</taxon>
        <taxon>Metakinetoplastina</taxon>
        <taxon>Trypanosomatida</taxon>
        <taxon>Trypanosomatidae</taxon>
        <taxon>Trypanosoma</taxon>
        <taxon>Schizotrypanum</taxon>
    </lineage>
</organism>
<dbReference type="VEuPathDB" id="TriTrypDB:ECC02_006421"/>
<evidence type="ECO:0000313" key="2">
    <source>
        <dbReference type="EMBL" id="KAF5220572.1"/>
    </source>
</evidence>
<proteinExistence type="predicted"/>
<dbReference type="EMBL" id="JABDHM010000049">
    <property type="protein sequence ID" value="KAF5220572.1"/>
    <property type="molecule type" value="Genomic_DNA"/>
</dbReference>
<evidence type="ECO:0000256" key="1">
    <source>
        <dbReference type="SAM" id="MobiDB-lite"/>
    </source>
</evidence>
<name>A0A7J6Y1K4_TRYCR</name>
<feature type="compositionally biased region" description="Basic and acidic residues" evidence="1">
    <location>
        <begin position="243"/>
        <end position="258"/>
    </location>
</feature>
<feature type="region of interest" description="Disordered" evidence="1">
    <location>
        <begin position="214"/>
        <end position="258"/>
    </location>
</feature>
<protein>
    <submittedName>
        <fullName evidence="2">Uncharacterized protein</fullName>
    </submittedName>
</protein>
<comment type="caution">
    <text evidence="2">The sequence shown here is derived from an EMBL/GenBank/DDBJ whole genome shotgun (WGS) entry which is preliminary data.</text>
</comment>
<accession>A0A7J6Y1K4</accession>
<reference evidence="2 3" key="1">
    <citation type="journal article" date="2019" name="Genome Biol. Evol.">
        <title>Nanopore Sequencing Significantly Improves Genome Assembly of the Protozoan Parasite Trypanosoma cruzi.</title>
        <authorList>
            <person name="Diaz-Viraque F."/>
            <person name="Pita S."/>
            <person name="Greif G."/>
            <person name="de Souza R.C.M."/>
            <person name="Iraola G."/>
            <person name="Robello C."/>
        </authorList>
    </citation>
    <scope>NUCLEOTIDE SEQUENCE [LARGE SCALE GENOMIC DNA]</scope>
    <source>
        <strain evidence="2 3">Berenice</strain>
    </source>
</reference>
<sequence>MHCEGRSQLSLQCMHRLLFLPPRVCMFLYFFLADFNLKGCRGRVCVCVLLAGKRGKKKTIEMSCRRFHKVLQANEEENEHAREAFLASWRSEYQQFLQSKLAALLWHVEHHCRSHVTPQTATFMACGEVPRMKVATTATNSTKTASTNSNSAMMAEDAEQHDACNVLAHKQNRRTTLPSHFFLDQTPTSTPFYPQEFIVEKETQMFRQTNTPFTVGETPHDSQHSRTELNASKGTVVPLPSAHKKETVDRNSEKDDDRTAILVVSPSPRQISMRSPSHIEDDGSLDASLSPAATVAVTNVLTRTSGPAVQLQKMLPTEEISKANLRKTIACLYSDSVDTRSSWSDTWSQKKLRGASPLPPPSSASHMMHLKTMHVSHGTPCENMEASRNDMLSKKQLICELRRLYGLEDER</sequence>